<evidence type="ECO:0000313" key="3">
    <source>
        <dbReference type="EMBL" id="ANW94815.1"/>
    </source>
</evidence>
<dbReference type="RefSeq" id="WP_068823919.1">
    <property type="nucleotide sequence ID" value="NZ_CP014224.1"/>
</dbReference>
<dbReference type="KEGG" id="wfu:AXE80_00240"/>
<accession>A0A1B1Y216</accession>
<feature type="transmembrane region" description="Helical" evidence="2">
    <location>
        <begin position="7"/>
        <end position="24"/>
    </location>
</feature>
<evidence type="ECO:0000256" key="2">
    <source>
        <dbReference type="SAM" id="Phobius"/>
    </source>
</evidence>
<dbReference type="AlphaFoldDB" id="A0A1B1Y216"/>
<organism evidence="3 4">
    <name type="scientific">Wenyingzhuangia fucanilytica</name>
    <dbReference type="NCBI Taxonomy" id="1790137"/>
    <lineage>
        <taxon>Bacteria</taxon>
        <taxon>Pseudomonadati</taxon>
        <taxon>Bacteroidota</taxon>
        <taxon>Flavobacteriia</taxon>
        <taxon>Flavobacteriales</taxon>
        <taxon>Flavobacteriaceae</taxon>
        <taxon>Wenyingzhuangia</taxon>
    </lineage>
</organism>
<evidence type="ECO:0000256" key="1">
    <source>
        <dbReference type="SAM" id="Coils"/>
    </source>
</evidence>
<name>A0A1B1Y216_9FLAO</name>
<dbReference type="Proteomes" id="UP000092967">
    <property type="component" value="Chromosome"/>
</dbReference>
<protein>
    <recommendedName>
        <fullName evidence="5">Chromosome segregation protein SMC</fullName>
    </recommendedName>
</protein>
<dbReference type="EMBL" id="CP014224">
    <property type="protein sequence ID" value="ANW94815.1"/>
    <property type="molecule type" value="Genomic_DNA"/>
</dbReference>
<proteinExistence type="predicted"/>
<dbReference type="OrthoDB" id="1115172at2"/>
<keyword evidence="2" id="KW-1133">Transmembrane helix</keyword>
<keyword evidence="2" id="KW-0812">Transmembrane</keyword>
<evidence type="ECO:0008006" key="5">
    <source>
        <dbReference type="Google" id="ProtNLM"/>
    </source>
</evidence>
<feature type="coiled-coil region" evidence="1">
    <location>
        <begin position="34"/>
        <end position="103"/>
    </location>
</feature>
<sequence length="303" mass="34191">MKNTKDVLIAILVLIIIGFVIYNYKITNENNAYKEAIQEEKQALAKELDITLQDLSVNQEQNIAITKDFNEANEKLKGIRVQLNKSKEQVEQLKIKLSNSEKNSFKALQTLRASLEGVKINNQFLFKSLDSIRTVNDSLMVTIAVTKSELNAEKLQSKELSLKLSEATKVQISNVEVYAIEEKKSGEIKETNRYKNVNGIQVKYNVLNNKALTNTECDIFYVIKDKDGMIVSSDGEFLHKGVLKKFTDATRLILNGETMPVNDIISLQNIELNKGTYTIDFYSLDGLLASQSFVLKSSFLGVF</sequence>
<dbReference type="STRING" id="1790137.AXE80_00240"/>
<gene>
    <name evidence="3" type="ORF">AXE80_00240</name>
</gene>
<keyword evidence="4" id="KW-1185">Reference proteome</keyword>
<reference evidence="3 4" key="1">
    <citation type="submission" date="2016-02" db="EMBL/GenBank/DDBJ databases">
        <authorList>
            <person name="Wen L."/>
            <person name="He K."/>
            <person name="Yang H."/>
        </authorList>
    </citation>
    <scope>NUCLEOTIDE SEQUENCE [LARGE SCALE GENOMIC DNA]</scope>
    <source>
        <strain evidence="3 4">CZ1127</strain>
    </source>
</reference>
<evidence type="ECO:0000313" key="4">
    <source>
        <dbReference type="Proteomes" id="UP000092967"/>
    </source>
</evidence>
<keyword evidence="2" id="KW-0472">Membrane</keyword>
<keyword evidence="1" id="KW-0175">Coiled coil</keyword>